<comment type="caution">
    <text evidence="1">The sequence shown here is derived from an EMBL/GenBank/DDBJ whole genome shotgun (WGS) entry which is preliminary data.</text>
</comment>
<sequence length="563" mass="64944">MSTPVPAAVSSSIGEARPIAGFHPNLWGHHFLKSSFDFQTIDTTTQEQYDALKQEVRRMITSAVDEISHKLHLIDAVQRLGSAYQFEKEIEDEFQKLANDLGSDSDNLYTVSLRFRLLRQQRVKISCDMFEKFKDDEGKFKASMINNVRGMLSLYEAAHLAVHGEEILDEAIVFTTTHLKSMISRVISNNLVEQIQHALRLPLRKALPRLEARYYLNMYSRDDLHDETLLKFAKLDFNLLQAAHQKELSDMTSIDMKLNFVRWWKDLDIPTKLPYARDRMVEVYFWTLVGVYCEPKYTFGRILVSKIICLISLIDDTFDAYGTFEELTLFTEAVKRWDTNVTDTLPACMKFIYNKLLGVYNEAEEELAKQGRSYGIPYAKQTMQEVILMYFTEAKWLKEGYVPSVEEYKSVALRSIAVLPVVTASFLDMGDIATKEVFEWVLKVPKIITASENICRLLDDVASHKFEQKRGHIPSAVECYMKQHVVSEEEAEKALWLEIANGWKDLNYEELLNLIAMPLPLLGPVLNLARMSEFIYEDGVDRYTNSYKMKDQVALVLKEPVTF</sequence>
<proteinExistence type="predicted"/>
<evidence type="ECO:0000313" key="2">
    <source>
        <dbReference type="Proteomes" id="UP000829398"/>
    </source>
</evidence>
<dbReference type="EMBL" id="CM039170">
    <property type="protein sequence ID" value="KAH9802127.1"/>
    <property type="molecule type" value="Genomic_DNA"/>
</dbReference>
<name>A0ACB8NVA0_CITSI</name>
<accession>A0ACB8NVA0</accession>
<organism evidence="1 2">
    <name type="scientific">Citrus sinensis</name>
    <name type="common">Sweet orange</name>
    <name type="synonym">Citrus aurantium var. sinensis</name>
    <dbReference type="NCBI Taxonomy" id="2711"/>
    <lineage>
        <taxon>Eukaryota</taxon>
        <taxon>Viridiplantae</taxon>
        <taxon>Streptophyta</taxon>
        <taxon>Embryophyta</taxon>
        <taxon>Tracheophyta</taxon>
        <taxon>Spermatophyta</taxon>
        <taxon>Magnoliopsida</taxon>
        <taxon>eudicotyledons</taxon>
        <taxon>Gunneridae</taxon>
        <taxon>Pentapetalae</taxon>
        <taxon>rosids</taxon>
        <taxon>malvids</taxon>
        <taxon>Sapindales</taxon>
        <taxon>Rutaceae</taxon>
        <taxon>Aurantioideae</taxon>
        <taxon>Citrus</taxon>
    </lineage>
</organism>
<keyword evidence="2" id="KW-1185">Reference proteome</keyword>
<dbReference type="Proteomes" id="UP000829398">
    <property type="component" value="Chromosome 1"/>
</dbReference>
<protein>
    <submittedName>
        <fullName evidence="1">Alpha-humulene/(-)-(E)-beta-caryophyllene synthase</fullName>
    </submittedName>
</protein>
<gene>
    <name evidence="1" type="ORF">KPL71_001261</name>
</gene>
<evidence type="ECO:0000313" key="1">
    <source>
        <dbReference type="EMBL" id="KAH9802127.1"/>
    </source>
</evidence>
<reference evidence="2" key="1">
    <citation type="journal article" date="2023" name="Hortic. Res.">
        <title>A chromosome-level phased genome enabling allele-level studies in sweet orange: a case study on citrus Huanglongbing tolerance.</title>
        <authorList>
            <person name="Wu B."/>
            <person name="Yu Q."/>
            <person name="Deng Z."/>
            <person name="Duan Y."/>
            <person name="Luo F."/>
            <person name="Gmitter F. Jr."/>
        </authorList>
    </citation>
    <scope>NUCLEOTIDE SEQUENCE [LARGE SCALE GENOMIC DNA]</scope>
    <source>
        <strain evidence="2">cv. Valencia</strain>
    </source>
</reference>